<organism evidence="1 2">
    <name type="scientific">Candidatus Desulfatibia vada</name>
    <dbReference type="NCBI Taxonomy" id="2841696"/>
    <lineage>
        <taxon>Bacteria</taxon>
        <taxon>Pseudomonadati</taxon>
        <taxon>Thermodesulfobacteriota</taxon>
        <taxon>Desulfobacteria</taxon>
        <taxon>Desulfobacterales</taxon>
        <taxon>Desulfobacterales incertae sedis</taxon>
        <taxon>Candidatus Desulfatibia</taxon>
    </lineage>
</organism>
<gene>
    <name evidence="1" type="ORF">H8D96_14900</name>
</gene>
<dbReference type="Proteomes" id="UP000605201">
    <property type="component" value="Unassembled WGS sequence"/>
</dbReference>
<accession>A0A8J6P0U0</accession>
<reference evidence="1 2" key="1">
    <citation type="submission" date="2020-08" db="EMBL/GenBank/DDBJ databases">
        <title>Bridging the membrane lipid divide: bacteria of the FCB group superphylum have the potential to synthesize archaeal ether lipids.</title>
        <authorList>
            <person name="Villanueva L."/>
            <person name="Von Meijenfeldt F.A.B."/>
            <person name="Westbye A.B."/>
            <person name="Yadav S."/>
            <person name="Hopmans E.C."/>
            <person name="Dutilh B.E."/>
            <person name="Sinninghe Damste J.S."/>
        </authorList>
    </citation>
    <scope>NUCLEOTIDE SEQUENCE [LARGE SCALE GENOMIC DNA]</scope>
    <source>
        <strain evidence="1">NIOZ-UU17</strain>
    </source>
</reference>
<name>A0A8J6P0U0_9BACT</name>
<evidence type="ECO:0000313" key="2">
    <source>
        <dbReference type="Proteomes" id="UP000605201"/>
    </source>
</evidence>
<sequence length="56" mass="5988">MMVSKNGDNPLASVLYPQLLGLCMGIDEKTLGIGMNQLDISGVTSFLESGEENAER</sequence>
<protein>
    <submittedName>
        <fullName evidence="1">Uncharacterized protein</fullName>
    </submittedName>
</protein>
<dbReference type="AlphaFoldDB" id="A0A8J6P0U0"/>
<proteinExistence type="predicted"/>
<evidence type="ECO:0000313" key="1">
    <source>
        <dbReference type="EMBL" id="MBC8433195.1"/>
    </source>
</evidence>
<comment type="caution">
    <text evidence="1">The sequence shown here is derived from an EMBL/GenBank/DDBJ whole genome shotgun (WGS) entry which is preliminary data.</text>
</comment>
<dbReference type="EMBL" id="JACNIG010000279">
    <property type="protein sequence ID" value="MBC8433195.1"/>
    <property type="molecule type" value="Genomic_DNA"/>
</dbReference>